<sequence>MVWLALPAAYSTSDIRGSTFNITSAGGEEVYLMELLSGGRLAGGFYRAGGADCEKN</sequence>
<dbReference type="PATRIC" id="fig|716541.4.peg.1884"/>
<dbReference type="STRING" id="716541.ECL_01669"/>
<evidence type="ECO:0000313" key="1">
    <source>
        <dbReference type="EMBL" id="ADF61227.1"/>
    </source>
</evidence>
<accession>A0A0H3CJA1</accession>
<dbReference type="EnsemblBacteria" id="ADF61227">
    <property type="protein sequence ID" value="ADF61227"/>
    <property type="gene ID" value="ECL_01669"/>
</dbReference>
<proteinExistence type="predicted"/>
<name>A0A0H3CJA1_ENTCC</name>
<reference evidence="1 2" key="1">
    <citation type="journal article" date="2010" name="J. Bacteriol.">
        <title>Complete genome sequence of Enterobacter cloacae subsp. cloacae type strain ATCC 13047.</title>
        <authorList>
            <person name="Ren Y."/>
            <person name="Ren Y."/>
            <person name="Zhou Z."/>
            <person name="Guo X."/>
            <person name="Li Y."/>
            <person name="Feng L."/>
            <person name="Wang L."/>
        </authorList>
    </citation>
    <scope>NUCLEOTIDE SEQUENCE [LARGE SCALE GENOMIC DNA]</scope>
    <source>
        <strain evidence="2">ATCC 13047 / DSM 30054 / NBRC 13535 / NCTC 10005 / WDCM 00083 / NCDC 279-56</strain>
    </source>
</reference>
<keyword evidence="2" id="KW-1185">Reference proteome</keyword>
<evidence type="ECO:0000313" key="2">
    <source>
        <dbReference type="Proteomes" id="UP000002363"/>
    </source>
</evidence>
<dbReference type="EMBL" id="CP001918">
    <property type="protein sequence ID" value="ADF61227.1"/>
    <property type="molecule type" value="Genomic_DNA"/>
</dbReference>
<protein>
    <submittedName>
        <fullName evidence="1">Uncharacterized protein</fullName>
    </submittedName>
</protein>
<organism evidence="1 2">
    <name type="scientific">Enterobacter cloacae subsp. cloacae (strain ATCC 13047 / DSM 30054 / NBRC 13535 / NCTC 10005 / WDCM 00083 / NCDC 279-56)</name>
    <dbReference type="NCBI Taxonomy" id="716541"/>
    <lineage>
        <taxon>Bacteria</taxon>
        <taxon>Pseudomonadati</taxon>
        <taxon>Pseudomonadota</taxon>
        <taxon>Gammaproteobacteria</taxon>
        <taxon>Enterobacterales</taxon>
        <taxon>Enterobacteriaceae</taxon>
        <taxon>Enterobacter</taxon>
        <taxon>Enterobacter cloacae complex</taxon>
    </lineage>
</organism>
<dbReference type="AlphaFoldDB" id="A0A0H3CJA1"/>
<dbReference type="Proteomes" id="UP000002363">
    <property type="component" value="Chromosome"/>
</dbReference>
<dbReference type="HOGENOM" id="CLU_3007047_0_0_6"/>
<dbReference type="KEGG" id="enc:ECL_01669"/>
<gene>
    <name evidence="1" type="ordered locus">ECL_01669</name>
</gene>